<dbReference type="InterPro" id="IPR002763">
    <property type="entry name" value="DUF72"/>
</dbReference>
<organism evidence="1 2">
    <name type="scientific">Rhizobium lusitanum</name>
    <dbReference type="NCBI Taxonomy" id="293958"/>
    <lineage>
        <taxon>Bacteria</taxon>
        <taxon>Pseudomonadati</taxon>
        <taxon>Pseudomonadota</taxon>
        <taxon>Alphaproteobacteria</taxon>
        <taxon>Hyphomicrobiales</taxon>
        <taxon>Rhizobiaceae</taxon>
        <taxon>Rhizobium/Agrobacterium group</taxon>
        <taxon>Rhizobium</taxon>
    </lineage>
</organism>
<dbReference type="Proteomes" id="UP000199205">
    <property type="component" value="Unassembled WGS sequence"/>
</dbReference>
<evidence type="ECO:0000313" key="1">
    <source>
        <dbReference type="EMBL" id="SCB45375.1"/>
    </source>
</evidence>
<dbReference type="OrthoDB" id="9780310at2"/>
<proteinExistence type="predicted"/>
<dbReference type="Gene3D" id="3.20.20.410">
    <property type="entry name" value="Protein of unknown function UPF0759"/>
    <property type="match status" value="1"/>
</dbReference>
<reference evidence="1 2" key="1">
    <citation type="submission" date="2016-08" db="EMBL/GenBank/DDBJ databases">
        <authorList>
            <person name="Seilhamer J.J."/>
        </authorList>
    </citation>
    <scope>NUCLEOTIDE SEQUENCE [LARGE SCALE GENOMIC DNA]</scope>
    <source>
        <strain evidence="1 2">P1-7</strain>
    </source>
</reference>
<sequence>MSIIATAAWSIPKAVADRFPEEGSGLSRYAAVFKGVEINSTFYRQHKAATFSRWADSVPKDFRFAIKIPKEITHVRKLKDIGGAFEIFLQKILPLGEKLGPLLCQLPPTLMFDPYDAERAFETMRSAHPGPIVLEVRHESWAAAQARALIDRYSLDRVLADPAPVWRTTDFLHPPRYVRLHGKPKIYYSSYNDQEILSFARLLAADSWCVFDNTASGAACENALTMRDIMPSFNV</sequence>
<dbReference type="EMBL" id="FMAF01000021">
    <property type="protein sequence ID" value="SCB45375.1"/>
    <property type="molecule type" value="Genomic_DNA"/>
</dbReference>
<protein>
    <submittedName>
        <fullName evidence="1">Uncharacterized conserved protein YecE, DUF72 family</fullName>
    </submittedName>
</protein>
<name>A0A1C3WZK8_9HYPH</name>
<dbReference type="InterPro" id="IPR036520">
    <property type="entry name" value="UPF0759_sf"/>
</dbReference>
<dbReference type="Pfam" id="PF01904">
    <property type="entry name" value="DUF72"/>
    <property type="match status" value="1"/>
</dbReference>
<gene>
    <name evidence="1" type="ORF">GA0061101_12113</name>
</gene>
<dbReference type="PANTHER" id="PTHR30348:SF14">
    <property type="entry name" value="BLR8050 PROTEIN"/>
    <property type="match status" value="1"/>
</dbReference>
<evidence type="ECO:0000313" key="2">
    <source>
        <dbReference type="Proteomes" id="UP000199205"/>
    </source>
</evidence>
<accession>A0A1C3WZK8</accession>
<dbReference type="PANTHER" id="PTHR30348">
    <property type="entry name" value="UNCHARACTERIZED PROTEIN YECE"/>
    <property type="match status" value="1"/>
</dbReference>
<dbReference type="RefSeq" id="WP_092576045.1">
    <property type="nucleotide sequence ID" value="NZ_FMAF01000021.1"/>
</dbReference>
<dbReference type="AlphaFoldDB" id="A0A1C3WZK8"/>
<dbReference type="SUPFAM" id="SSF117396">
    <property type="entry name" value="TM1631-like"/>
    <property type="match status" value="1"/>
</dbReference>